<feature type="chain" id="PRO_5047109309" description="Outer membrane protein beta-barrel domain-containing protein" evidence="1">
    <location>
        <begin position="20"/>
        <end position="182"/>
    </location>
</feature>
<accession>A0ABW5LSR2</accession>
<keyword evidence="3" id="KW-1185">Reference proteome</keyword>
<dbReference type="Proteomes" id="UP001597508">
    <property type="component" value="Unassembled WGS sequence"/>
</dbReference>
<keyword evidence="1" id="KW-0732">Signal</keyword>
<dbReference type="RefSeq" id="WP_379665952.1">
    <property type="nucleotide sequence ID" value="NZ_JBHULH010000003.1"/>
</dbReference>
<dbReference type="EMBL" id="JBHULH010000003">
    <property type="protein sequence ID" value="MFD2567244.1"/>
    <property type="molecule type" value="Genomic_DNA"/>
</dbReference>
<evidence type="ECO:0000256" key="1">
    <source>
        <dbReference type="SAM" id="SignalP"/>
    </source>
</evidence>
<gene>
    <name evidence="2" type="ORF">ACFSRZ_07665</name>
</gene>
<protein>
    <recommendedName>
        <fullName evidence="4">Outer membrane protein beta-barrel domain-containing protein</fullName>
    </recommendedName>
</protein>
<reference evidence="3" key="1">
    <citation type="journal article" date="2019" name="Int. J. Syst. Evol. Microbiol.">
        <title>The Global Catalogue of Microorganisms (GCM) 10K type strain sequencing project: providing services to taxonomists for standard genome sequencing and annotation.</title>
        <authorList>
            <consortium name="The Broad Institute Genomics Platform"/>
            <consortium name="The Broad Institute Genome Sequencing Center for Infectious Disease"/>
            <person name="Wu L."/>
            <person name="Ma J."/>
        </authorList>
    </citation>
    <scope>NUCLEOTIDE SEQUENCE [LARGE SCALE GENOMIC DNA]</scope>
    <source>
        <strain evidence="3">KCTC 52127</strain>
    </source>
</reference>
<evidence type="ECO:0000313" key="2">
    <source>
        <dbReference type="EMBL" id="MFD2567244.1"/>
    </source>
</evidence>
<organism evidence="2 3">
    <name type="scientific">Pseudotenacibaculum haliotis</name>
    <dbReference type="NCBI Taxonomy" id="1862138"/>
    <lineage>
        <taxon>Bacteria</taxon>
        <taxon>Pseudomonadati</taxon>
        <taxon>Bacteroidota</taxon>
        <taxon>Flavobacteriia</taxon>
        <taxon>Flavobacteriales</taxon>
        <taxon>Flavobacteriaceae</taxon>
        <taxon>Pseudotenacibaculum</taxon>
    </lineage>
</organism>
<evidence type="ECO:0008006" key="4">
    <source>
        <dbReference type="Google" id="ProtNLM"/>
    </source>
</evidence>
<feature type="signal peptide" evidence="1">
    <location>
        <begin position="1"/>
        <end position="19"/>
    </location>
</feature>
<evidence type="ECO:0000313" key="3">
    <source>
        <dbReference type="Proteomes" id="UP001597508"/>
    </source>
</evidence>
<comment type="caution">
    <text evidence="2">The sequence shown here is derived from an EMBL/GenBank/DDBJ whole genome shotgun (WGS) entry which is preliminary data.</text>
</comment>
<proteinExistence type="predicted"/>
<name>A0ABW5LSR2_9FLAO</name>
<sequence length="182" mass="21234">MKKLLLFVCTLFLIQTLTAQEAQEKTIRPFFTGSFKLTFAVNENFTLDPDDDETFLKLTGTFFRFGVGYQFGKRFSLSLNAGYDHHFPYAINAFPTYVTARYNLWGDIEGSFFTQFSRGKMWRPSSRYEDGDYYNFGVGWQLYADSRWKPVIKLLYHRKNIRGFEDSGTLESVSLGIGFRFL</sequence>